<dbReference type="Pfam" id="PF00144">
    <property type="entry name" value="Beta-lactamase"/>
    <property type="match status" value="1"/>
</dbReference>
<accession>A0A2W7RXG1</accession>
<evidence type="ECO:0000256" key="2">
    <source>
        <dbReference type="ARBA" id="ARBA00023136"/>
    </source>
</evidence>
<dbReference type="InterPro" id="IPR050491">
    <property type="entry name" value="AmpC-like"/>
</dbReference>
<dbReference type="PANTHER" id="PTHR46825:SF11">
    <property type="entry name" value="PENICILLIN-BINDING PROTEIN 4"/>
    <property type="match status" value="1"/>
</dbReference>
<dbReference type="GO" id="GO:0016020">
    <property type="term" value="C:membrane"/>
    <property type="evidence" value="ECO:0007669"/>
    <property type="project" value="UniProtKB-SubCell"/>
</dbReference>
<evidence type="ECO:0000313" key="5">
    <source>
        <dbReference type="EMBL" id="PZX55615.1"/>
    </source>
</evidence>
<dbReference type="SUPFAM" id="SSF56601">
    <property type="entry name" value="beta-lactamase/transpeptidase-like"/>
    <property type="match status" value="1"/>
</dbReference>
<dbReference type="InterPro" id="IPR001466">
    <property type="entry name" value="Beta-lactam-related"/>
</dbReference>
<protein>
    <submittedName>
        <fullName evidence="5">CubicO group peptidase (Beta-lactamase class C family)</fullName>
    </submittedName>
</protein>
<sequence>MKHFLTIILISLSTYTFGQSRNDKRIIDQIDKIILESFENVAPGCAILIAKDGKVILEKAYGTANLELGVATKPEMVFRIGSITKQFTAIAILQLVEKGDLALTDSIQKFIKNFQFKGKTITIENLLTHTSGIRGYEQFDSKIPNAMRVEFPIRAMIDSLDKVSLEFEPNTQFNYSNSNYYLLGYIIEQITGKSYQQYLEENIFGPAGLNSTYYENQIEIIPNRTNGYSFSNGKYWNVDFISMSLVYSAGALRSNVSDLFKWHKALNEGKLIRKETFLNAITPYKFPDGKLSNYGYGFFIDNETNRRSFGHPGAIDGFRAVEMYYPEEDIFITLLGNSDRDNLQNLFETISNIILENNSTKSDKELMLSSSTIANYVGLYKNEEYDETIKIYSENGNLYADFLNGTGYKMVLKSISSTKFILPDIRRIKTYIEFIYTEGQVTKIITTQTKSGEYFRIDNK</sequence>
<dbReference type="InterPro" id="IPR021860">
    <property type="entry name" value="Peptidase_S12_Pab87-rel_C"/>
</dbReference>
<evidence type="ECO:0000259" key="3">
    <source>
        <dbReference type="Pfam" id="PF00144"/>
    </source>
</evidence>
<dbReference type="Gene3D" id="3.40.710.10">
    <property type="entry name" value="DD-peptidase/beta-lactamase superfamily"/>
    <property type="match status" value="1"/>
</dbReference>
<evidence type="ECO:0000259" key="4">
    <source>
        <dbReference type="Pfam" id="PF11954"/>
    </source>
</evidence>
<evidence type="ECO:0000313" key="6">
    <source>
        <dbReference type="Proteomes" id="UP000248882"/>
    </source>
</evidence>
<dbReference type="OrthoDB" id="9793489at2"/>
<dbReference type="Pfam" id="PF11954">
    <property type="entry name" value="DUF3471"/>
    <property type="match status" value="1"/>
</dbReference>
<dbReference type="AlphaFoldDB" id="A0A2W7RXG1"/>
<keyword evidence="6" id="KW-1185">Reference proteome</keyword>
<dbReference type="RefSeq" id="WP_146260426.1">
    <property type="nucleotide sequence ID" value="NZ_QKZT01000003.1"/>
</dbReference>
<feature type="domain" description="Beta-lactamase-related" evidence="3">
    <location>
        <begin position="39"/>
        <end position="341"/>
    </location>
</feature>
<keyword evidence="2" id="KW-0472">Membrane</keyword>
<name>A0A2W7RXG1_9BACT</name>
<organism evidence="5 6">
    <name type="scientific">Algoriphagus chordae</name>
    <dbReference type="NCBI Taxonomy" id="237019"/>
    <lineage>
        <taxon>Bacteria</taxon>
        <taxon>Pseudomonadati</taxon>
        <taxon>Bacteroidota</taxon>
        <taxon>Cytophagia</taxon>
        <taxon>Cytophagales</taxon>
        <taxon>Cyclobacteriaceae</taxon>
        <taxon>Algoriphagus</taxon>
    </lineage>
</organism>
<gene>
    <name evidence="5" type="ORF">LV85_00840</name>
</gene>
<dbReference type="PANTHER" id="PTHR46825">
    <property type="entry name" value="D-ALANYL-D-ALANINE-CARBOXYPEPTIDASE/ENDOPEPTIDASE AMPH"/>
    <property type="match status" value="1"/>
</dbReference>
<comment type="subcellular location">
    <subcellularLocation>
        <location evidence="1">Membrane</location>
    </subcellularLocation>
</comment>
<evidence type="ECO:0000256" key="1">
    <source>
        <dbReference type="ARBA" id="ARBA00004370"/>
    </source>
</evidence>
<feature type="domain" description="Peptidase S12 Pab87-related C-terminal" evidence="4">
    <location>
        <begin position="369"/>
        <end position="447"/>
    </location>
</feature>
<dbReference type="InterPro" id="IPR012338">
    <property type="entry name" value="Beta-lactam/transpept-like"/>
</dbReference>
<comment type="caution">
    <text evidence="5">The sequence shown here is derived from an EMBL/GenBank/DDBJ whole genome shotgun (WGS) entry which is preliminary data.</text>
</comment>
<dbReference type="Proteomes" id="UP000248882">
    <property type="component" value="Unassembled WGS sequence"/>
</dbReference>
<reference evidence="5 6" key="1">
    <citation type="submission" date="2018-06" db="EMBL/GenBank/DDBJ databases">
        <title>Genomic Encyclopedia of Archaeal and Bacterial Type Strains, Phase II (KMG-II): from individual species to whole genera.</title>
        <authorList>
            <person name="Goeker M."/>
        </authorList>
    </citation>
    <scope>NUCLEOTIDE SEQUENCE [LARGE SCALE GENOMIC DNA]</scope>
    <source>
        <strain evidence="5 6">DSM 19830</strain>
    </source>
</reference>
<dbReference type="EMBL" id="QKZT01000003">
    <property type="protein sequence ID" value="PZX55615.1"/>
    <property type="molecule type" value="Genomic_DNA"/>
</dbReference>
<proteinExistence type="predicted"/>